<organism evidence="2 3">
    <name type="scientific">Nonomuraea diastatica</name>
    <dbReference type="NCBI Taxonomy" id="1848329"/>
    <lineage>
        <taxon>Bacteria</taxon>
        <taxon>Bacillati</taxon>
        <taxon>Actinomycetota</taxon>
        <taxon>Actinomycetes</taxon>
        <taxon>Streptosporangiales</taxon>
        <taxon>Streptosporangiaceae</taxon>
        <taxon>Nonomuraea</taxon>
    </lineage>
</organism>
<evidence type="ECO:0000256" key="1">
    <source>
        <dbReference type="SAM" id="SignalP"/>
    </source>
</evidence>
<evidence type="ECO:0000313" key="2">
    <source>
        <dbReference type="EMBL" id="TDD20106.1"/>
    </source>
</evidence>
<comment type="caution">
    <text evidence="2">The sequence shown here is derived from an EMBL/GenBank/DDBJ whole genome shotgun (WGS) entry which is preliminary data.</text>
</comment>
<dbReference type="EMBL" id="SMKP01000049">
    <property type="protein sequence ID" value="TDD20106.1"/>
    <property type="molecule type" value="Genomic_DNA"/>
</dbReference>
<keyword evidence="1" id="KW-0732">Signal</keyword>
<dbReference type="Proteomes" id="UP000294543">
    <property type="component" value="Unassembled WGS sequence"/>
</dbReference>
<evidence type="ECO:0000313" key="3">
    <source>
        <dbReference type="Proteomes" id="UP000294543"/>
    </source>
</evidence>
<sequence length="117" mass="12344">MRKRMPTGLRVLTLSVLTLIGAGLVATPATAQQRPAAAASGSWQARTSAAILDSCSSRLPGDGYVYARAFVGTTSCSQCIAAGWDGVHGGAWRGFTCWTSVAGPGDWRTHELWVRGY</sequence>
<proteinExistence type="predicted"/>
<feature type="chain" id="PRO_5020411827" evidence="1">
    <location>
        <begin position="32"/>
        <end position="117"/>
    </location>
</feature>
<gene>
    <name evidence="2" type="ORF">E1294_18850</name>
</gene>
<accession>A0A4V6PD31</accession>
<feature type="signal peptide" evidence="1">
    <location>
        <begin position="1"/>
        <end position="31"/>
    </location>
</feature>
<reference evidence="2 3" key="1">
    <citation type="submission" date="2019-03" db="EMBL/GenBank/DDBJ databases">
        <title>Draft genome sequences of novel Actinobacteria.</title>
        <authorList>
            <person name="Sahin N."/>
            <person name="Ay H."/>
            <person name="Saygin H."/>
        </authorList>
    </citation>
    <scope>NUCLEOTIDE SEQUENCE [LARGE SCALE GENOMIC DNA]</scope>
    <source>
        <strain evidence="2 3">KC712</strain>
    </source>
</reference>
<dbReference type="AlphaFoldDB" id="A0A4V6PD31"/>
<dbReference type="RefSeq" id="WP_132509824.1">
    <property type="nucleotide sequence ID" value="NZ_SMKP01000049.1"/>
</dbReference>
<protein>
    <submittedName>
        <fullName evidence="2">Uncharacterized protein</fullName>
    </submittedName>
</protein>
<name>A0A4V6PD31_9ACTN</name>
<keyword evidence="3" id="KW-1185">Reference proteome</keyword>